<keyword evidence="1" id="KW-0472">Membrane</keyword>
<accession>A0A4P8MN42</accession>
<dbReference type="InterPro" id="IPR012156">
    <property type="entry name" value="Cold_shock_CspA"/>
</dbReference>
<feature type="transmembrane region" description="Helical" evidence="1">
    <location>
        <begin position="49"/>
        <end position="69"/>
    </location>
</feature>
<dbReference type="InterPro" id="IPR010718">
    <property type="entry name" value="DUF1294"/>
</dbReference>
<evidence type="ECO:0000313" key="3">
    <source>
        <dbReference type="Proteomes" id="UP000028294"/>
    </source>
</evidence>
<sequence>MRIFAGELKKSQPLKLLILYLVIVNTVSFVMYGIDKRNASRKRWRTPEVHLLGIAVAGGSLGAWAGMYTFRHKTRHLKFKYGIPVIGVLQVGMAVYYWYLPISIQL</sequence>
<proteinExistence type="predicted"/>
<gene>
    <name evidence="2" type="ORF">IA74_018940</name>
</gene>
<protein>
    <submittedName>
        <fullName evidence="2">DUF1294 domain-containing protein</fullName>
    </submittedName>
</protein>
<dbReference type="Pfam" id="PF06961">
    <property type="entry name" value="DUF1294"/>
    <property type="match status" value="1"/>
</dbReference>
<dbReference type="Proteomes" id="UP000028294">
    <property type="component" value="Chromosome"/>
</dbReference>
<evidence type="ECO:0000256" key="1">
    <source>
        <dbReference type="SAM" id="Phobius"/>
    </source>
</evidence>
<dbReference type="AlphaFoldDB" id="A0A4P8MN42"/>
<feature type="transmembrane region" description="Helical" evidence="1">
    <location>
        <begin position="81"/>
        <end position="100"/>
    </location>
</feature>
<organism evidence="2 3">
    <name type="scientific">Bacteroides fragilis</name>
    <dbReference type="NCBI Taxonomy" id="817"/>
    <lineage>
        <taxon>Bacteria</taxon>
        <taxon>Pseudomonadati</taxon>
        <taxon>Bacteroidota</taxon>
        <taxon>Bacteroidia</taxon>
        <taxon>Bacteroidales</taxon>
        <taxon>Bacteroidaceae</taxon>
        <taxon>Bacteroides</taxon>
    </lineage>
</organism>
<dbReference type="EMBL" id="CP036553">
    <property type="protein sequence ID" value="QCQ38008.1"/>
    <property type="molecule type" value="Genomic_DNA"/>
</dbReference>
<dbReference type="GO" id="GO:0003676">
    <property type="term" value="F:nucleic acid binding"/>
    <property type="evidence" value="ECO:0007669"/>
    <property type="project" value="InterPro"/>
</dbReference>
<dbReference type="PIRSF" id="PIRSF002599">
    <property type="entry name" value="Cold_shock_A"/>
    <property type="match status" value="1"/>
</dbReference>
<feature type="transmembrane region" description="Helical" evidence="1">
    <location>
        <begin position="16"/>
        <end position="34"/>
    </location>
</feature>
<name>A0A4P8MN42_BACFG</name>
<keyword evidence="1" id="KW-1133">Transmembrane helix</keyword>
<keyword evidence="1" id="KW-0812">Transmembrane</keyword>
<evidence type="ECO:0000313" key="2">
    <source>
        <dbReference type="EMBL" id="QCQ38008.1"/>
    </source>
</evidence>
<reference evidence="2 3" key="1">
    <citation type="submission" date="2019-03" db="EMBL/GenBank/DDBJ databases">
        <title>Complete genome assembly of MDR B. fragilis.</title>
        <authorList>
            <person name="Sydenham T.V."/>
            <person name="Hasman H."/>
            <person name="Justesen U.S."/>
        </authorList>
    </citation>
    <scope>NUCLEOTIDE SEQUENCE [LARGE SCALE GENOMIC DNA]</scope>
    <source>
        <strain evidence="2 3">DCMOUH0067B</strain>
    </source>
</reference>